<evidence type="ECO:0000313" key="3">
    <source>
        <dbReference type="Proteomes" id="UP000019247"/>
    </source>
</evidence>
<comment type="caution">
    <text evidence="2">The sequence shown here is derived from an EMBL/GenBank/DDBJ whole genome shotgun (WGS) entry which is preliminary data.</text>
</comment>
<evidence type="ECO:0000313" key="2">
    <source>
        <dbReference type="EMBL" id="ETY73568.1"/>
    </source>
</evidence>
<name>W6T701_9LACO</name>
<dbReference type="Proteomes" id="UP000019247">
    <property type="component" value="Unassembled WGS sequence"/>
</dbReference>
<keyword evidence="1" id="KW-0812">Transmembrane</keyword>
<protein>
    <submittedName>
        <fullName evidence="2">Uncharacterized protein</fullName>
    </submittedName>
</protein>
<reference evidence="2 3" key="1">
    <citation type="journal article" date="2014" name="Genome Announc.">
        <title>Genome Sequence of Lactobacillus fabifermentans Strain T30PCM01, Isolated from Fermenting Grape Marc.</title>
        <authorList>
            <person name="Treu L."/>
            <person name="Vendramin V."/>
            <person name="Bovo B."/>
            <person name="Giacomini A."/>
            <person name="Corich V."/>
            <person name="Campanaro S."/>
        </authorList>
    </citation>
    <scope>NUCLEOTIDE SEQUENCE [LARGE SCALE GENOMIC DNA]</scope>
    <source>
        <strain evidence="2 3">T30PCM01</strain>
    </source>
</reference>
<feature type="transmembrane region" description="Helical" evidence="1">
    <location>
        <begin position="12"/>
        <end position="33"/>
    </location>
</feature>
<dbReference type="HOGENOM" id="CLU_3253171_0_0_9"/>
<dbReference type="PATRIC" id="fig|1400520.3.peg.2281"/>
<organism evidence="2 3">
    <name type="scientific">Lactiplantibacillus fabifermentans T30PCM01</name>
    <dbReference type="NCBI Taxonomy" id="1400520"/>
    <lineage>
        <taxon>Bacteria</taxon>
        <taxon>Bacillati</taxon>
        <taxon>Bacillota</taxon>
        <taxon>Bacilli</taxon>
        <taxon>Lactobacillales</taxon>
        <taxon>Lactobacillaceae</taxon>
        <taxon>Lactiplantibacillus</taxon>
    </lineage>
</organism>
<dbReference type="STRING" id="1400520.LFAB_11685"/>
<keyword evidence="1" id="KW-0472">Membrane</keyword>
<proteinExistence type="predicted"/>
<dbReference type="AlphaFoldDB" id="W6T701"/>
<accession>W6T701</accession>
<sequence>MLLGVTYYGDMIYIAVNFIIVIALGYLIIKWVLKKWGQKNRK</sequence>
<dbReference type="EMBL" id="AWWK01000055">
    <property type="protein sequence ID" value="ETY73568.1"/>
    <property type="molecule type" value="Genomic_DNA"/>
</dbReference>
<keyword evidence="1" id="KW-1133">Transmembrane helix</keyword>
<gene>
    <name evidence="2" type="ORF">LFAB_11685</name>
</gene>
<evidence type="ECO:0000256" key="1">
    <source>
        <dbReference type="SAM" id="Phobius"/>
    </source>
</evidence>